<dbReference type="PANTHER" id="PTHR31789">
    <property type="entry name" value="OS05G0482600 PROTEIN"/>
    <property type="match status" value="1"/>
</dbReference>
<dbReference type="Gramene" id="TVU25956">
    <property type="protein sequence ID" value="TVU25956"/>
    <property type="gene ID" value="EJB05_28479"/>
</dbReference>
<accession>A0A5J9UQV9</accession>
<comment type="caution">
    <text evidence="1">The sequence shown here is derived from an EMBL/GenBank/DDBJ whole genome shotgun (WGS) entry which is preliminary data.</text>
</comment>
<proteinExistence type="predicted"/>
<sequence>MESEYWVSSFETKSLNWPGFVEFDDVNGKLLTYSAQNRKFEFHSISKFICSTTLVREMRCGRDLVRRITAPLYRTTTICGEGDGDLRDHDGGGAQCEHHEFDLRRGPSLPAAGLSLFFLSNKADSAWRVEGGTVAEEGQPRSAVQ</sequence>
<gene>
    <name evidence="1" type="ORF">EJB05_28479</name>
</gene>
<evidence type="ECO:0000313" key="2">
    <source>
        <dbReference type="Proteomes" id="UP000324897"/>
    </source>
</evidence>
<name>A0A5J9UQV9_9POAL</name>
<dbReference type="PANTHER" id="PTHR31789:SF1">
    <property type="entry name" value="OS05G0482600 PROTEIN"/>
    <property type="match status" value="1"/>
</dbReference>
<reference evidence="1 2" key="1">
    <citation type="journal article" date="2019" name="Sci. Rep.">
        <title>A high-quality genome of Eragrostis curvula grass provides insights into Poaceae evolution and supports new strategies to enhance forage quality.</title>
        <authorList>
            <person name="Carballo J."/>
            <person name="Santos B.A.C.M."/>
            <person name="Zappacosta D."/>
            <person name="Garbus I."/>
            <person name="Selva J.P."/>
            <person name="Gallo C.A."/>
            <person name="Diaz A."/>
            <person name="Albertini E."/>
            <person name="Caccamo M."/>
            <person name="Echenique V."/>
        </authorList>
    </citation>
    <scope>NUCLEOTIDE SEQUENCE [LARGE SCALE GENOMIC DNA]</scope>
    <source>
        <strain evidence="2">cv. Victoria</strain>
        <tissue evidence="1">Leaf</tissue>
    </source>
</reference>
<feature type="non-terminal residue" evidence="1">
    <location>
        <position position="1"/>
    </location>
</feature>
<organism evidence="1 2">
    <name type="scientific">Eragrostis curvula</name>
    <name type="common">weeping love grass</name>
    <dbReference type="NCBI Taxonomy" id="38414"/>
    <lineage>
        <taxon>Eukaryota</taxon>
        <taxon>Viridiplantae</taxon>
        <taxon>Streptophyta</taxon>
        <taxon>Embryophyta</taxon>
        <taxon>Tracheophyta</taxon>
        <taxon>Spermatophyta</taxon>
        <taxon>Magnoliopsida</taxon>
        <taxon>Liliopsida</taxon>
        <taxon>Poales</taxon>
        <taxon>Poaceae</taxon>
        <taxon>PACMAD clade</taxon>
        <taxon>Chloridoideae</taxon>
        <taxon>Eragrostideae</taxon>
        <taxon>Eragrostidinae</taxon>
        <taxon>Eragrostis</taxon>
    </lineage>
</organism>
<dbReference type="AlphaFoldDB" id="A0A5J9UQV9"/>
<dbReference type="Proteomes" id="UP000324897">
    <property type="component" value="Chromosome 2"/>
</dbReference>
<evidence type="ECO:0000313" key="1">
    <source>
        <dbReference type="EMBL" id="TVU25956.1"/>
    </source>
</evidence>
<dbReference type="OrthoDB" id="1747789at2759"/>
<protein>
    <submittedName>
        <fullName evidence="1">Uncharacterized protein</fullName>
    </submittedName>
</protein>
<dbReference type="EMBL" id="RWGY01000013">
    <property type="protein sequence ID" value="TVU25956.1"/>
    <property type="molecule type" value="Genomic_DNA"/>
</dbReference>
<keyword evidence="2" id="KW-1185">Reference proteome</keyword>